<reference evidence="4" key="1">
    <citation type="journal article" date="2008" name="Nature">
        <title>The amphioxus genome and the evolution of the chordate karyotype.</title>
        <authorList>
            <consortium name="US DOE Joint Genome Institute (JGI-PGF)"/>
            <person name="Putnam N.H."/>
            <person name="Butts T."/>
            <person name="Ferrier D.E.K."/>
            <person name="Furlong R.F."/>
            <person name="Hellsten U."/>
            <person name="Kawashima T."/>
            <person name="Robinson-Rechavi M."/>
            <person name="Shoguchi E."/>
            <person name="Terry A."/>
            <person name="Yu J.-K."/>
            <person name="Benito-Gutierrez E.L."/>
            <person name="Dubchak I."/>
            <person name="Garcia-Fernandez J."/>
            <person name="Gibson-Brown J.J."/>
            <person name="Grigoriev I.V."/>
            <person name="Horton A.C."/>
            <person name="de Jong P.J."/>
            <person name="Jurka J."/>
            <person name="Kapitonov V.V."/>
            <person name="Kohara Y."/>
            <person name="Kuroki Y."/>
            <person name="Lindquist E."/>
            <person name="Lucas S."/>
            <person name="Osoegawa K."/>
            <person name="Pennacchio L.A."/>
            <person name="Salamov A.A."/>
            <person name="Satou Y."/>
            <person name="Sauka-Spengler T."/>
            <person name="Schmutz J."/>
            <person name="Shin-I T."/>
            <person name="Toyoda A."/>
            <person name="Bronner-Fraser M."/>
            <person name="Fujiyama A."/>
            <person name="Holland L.Z."/>
            <person name="Holland P.W.H."/>
            <person name="Satoh N."/>
            <person name="Rokhsar D.S."/>
        </authorList>
    </citation>
    <scope>NUCLEOTIDE SEQUENCE [LARGE SCALE GENOMIC DNA]</scope>
    <source>
        <strain evidence="4">S238N-H82</strain>
        <tissue evidence="4">Testes</tissue>
    </source>
</reference>
<dbReference type="Pfam" id="PF21320">
    <property type="entry name" value="WHD_Rv2258c"/>
    <property type="match status" value="1"/>
</dbReference>
<dbReference type="InterPro" id="IPR048711">
    <property type="entry name" value="WHD_Rv2258c"/>
</dbReference>
<dbReference type="Pfam" id="PF05721">
    <property type="entry name" value="PhyH"/>
    <property type="match status" value="3"/>
</dbReference>
<comment type="cofactor">
    <cofactor evidence="1">
        <name>Fe cation</name>
        <dbReference type="ChEBI" id="CHEBI:24875"/>
    </cofactor>
</comment>
<dbReference type="SUPFAM" id="SSF51197">
    <property type="entry name" value="Clavaminate synthase-like"/>
    <property type="match status" value="2"/>
</dbReference>
<name>C3XSQ1_BRAFL</name>
<sequence length="663" mass="74702">MTESIYTFTEDFDVTPSVQADFDKNGYIIVRSLFDSEEVTLLKDALESDEGIIRYAFGRDDGEGGKIRMVLWNQPGNDITGVMARSEKVAGTMKKIQKFLPLVHVELEPGDALFFHCNLLHCSEQNHSDRRRWAFLVAYNRASNNPVIEHHHSRYVPMEKYMHGTREDLTNQAASSMTESIYPFTEDFDVTPSVQADFDKNGYIIVRSLLDSEEVKLLKDALESDEGIIRYAFGRDDGEGGRSRMVLWNQPGNDITGVMARSEKVAGTMEKLLGGEVYHYHTKLMMKDARTGGAFVWHQDYGYWYENGCIFPDMGTVFIALDQATQENGCLKVQKFLPLVHVELEPGDALFFHCNLLHRSEQNHSDKRRWAFLVAYNRASNNPVIEHHHSRYVPMAKVANSVIKTCATPIDPDEKDIWDPIAKPSVSQRSLDKKHLTTLPNTMSTPDHQQPDFMMPPPGSQPSGEESTMEFAMKMFEIVKAGFVCMAMSVGSRAGLFEVMGRLEEPATCQEIADAAGMRVSTRTGAGSLSRYVREWVGAMATSGVIDVVDMEKETFFLPRHRIPVLLSQFRRSVTPFCQLADCFAQATGEVVKCFAKDGPTESMCNVAGVPYSTYSTLQDVMYLVRRSHHEDTLVDHFIPTIPGLKEKLGTLCTFYVNLCKCL</sequence>
<organism>
    <name type="scientific">Branchiostoma floridae</name>
    <name type="common">Florida lancelet</name>
    <name type="synonym">Amphioxus</name>
    <dbReference type="NCBI Taxonomy" id="7739"/>
    <lineage>
        <taxon>Eukaryota</taxon>
        <taxon>Metazoa</taxon>
        <taxon>Chordata</taxon>
        <taxon>Cephalochordata</taxon>
        <taxon>Leptocardii</taxon>
        <taxon>Amphioxiformes</taxon>
        <taxon>Branchiostomatidae</taxon>
        <taxon>Branchiostoma</taxon>
    </lineage>
</organism>
<evidence type="ECO:0000256" key="2">
    <source>
        <dbReference type="SAM" id="MobiDB-lite"/>
    </source>
</evidence>
<dbReference type="EMBL" id="GG666459">
    <property type="protein sequence ID" value="EEN68972.1"/>
    <property type="molecule type" value="Genomic_DNA"/>
</dbReference>
<proteinExistence type="predicted"/>
<feature type="compositionally biased region" description="Polar residues" evidence="2">
    <location>
        <begin position="438"/>
        <end position="448"/>
    </location>
</feature>
<feature type="region of interest" description="Disordered" evidence="2">
    <location>
        <begin position="435"/>
        <end position="466"/>
    </location>
</feature>
<protein>
    <recommendedName>
        <fullName evidence="3">S-adenosylmethionine-dependent methyltransferase Rv2258c-like winged HTH domain-containing protein</fullName>
    </recommendedName>
</protein>
<evidence type="ECO:0000256" key="1">
    <source>
        <dbReference type="ARBA" id="ARBA00001962"/>
    </source>
</evidence>
<dbReference type="PANTHER" id="PTHR20883:SF51">
    <property type="entry name" value="PHYTANOYL-COA HYDROXYLASE"/>
    <property type="match status" value="1"/>
</dbReference>
<accession>C3XSQ1</accession>
<dbReference type="eggNOG" id="KOG1269">
    <property type="taxonomic scope" value="Eukaryota"/>
</dbReference>
<feature type="domain" description="S-adenosylmethionine-dependent methyltransferase Rv2258c-like winged HTH" evidence="3">
    <location>
        <begin position="484"/>
        <end position="565"/>
    </location>
</feature>
<dbReference type="AlphaFoldDB" id="C3XSQ1"/>
<dbReference type="PANTHER" id="PTHR20883">
    <property type="entry name" value="PHYTANOYL-COA DIOXYGENASE DOMAIN CONTAINING 1"/>
    <property type="match status" value="1"/>
</dbReference>
<dbReference type="InParanoid" id="C3XSQ1"/>
<gene>
    <name evidence="4" type="ORF">BRAFLDRAFT_74748</name>
</gene>
<evidence type="ECO:0000259" key="3">
    <source>
        <dbReference type="Pfam" id="PF21320"/>
    </source>
</evidence>
<evidence type="ECO:0000313" key="4">
    <source>
        <dbReference type="EMBL" id="EEN68972.1"/>
    </source>
</evidence>
<dbReference type="InterPro" id="IPR008775">
    <property type="entry name" value="Phytyl_CoA_dOase-like"/>
</dbReference>
<dbReference type="Gene3D" id="2.60.120.620">
    <property type="entry name" value="q2cbj1_9rhob like domain"/>
    <property type="match status" value="3"/>
</dbReference>